<dbReference type="AlphaFoldDB" id="A0A7R9EUF2"/>
<organism evidence="1">
    <name type="scientific">Timema bartmani</name>
    <dbReference type="NCBI Taxonomy" id="61472"/>
    <lineage>
        <taxon>Eukaryota</taxon>
        <taxon>Metazoa</taxon>
        <taxon>Ecdysozoa</taxon>
        <taxon>Arthropoda</taxon>
        <taxon>Hexapoda</taxon>
        <taxon>Insecta</taxon>
        <taxon>Pterygota</taxon>
        <taxon>Neoptera</taxon>
        <taxon>Polyneoptera</taxon>
        <taxon>Phasmatodea</taxon>
        <taxon>Timematodea</taxon>
        <taxon>Timematoidea</taxon>
        <taxon>Timematidae</taxon>
        <taxon>Timema</taxon>
    </lineage>
</organism>
<dbReference type="EMBL" id="OD565193">
    <property type="protein sequence ID" value="CAD7441086.1"/>
    <property type="molecule type" value="Genomic_DNA"/>
</dbReference>
<sequence length="220" mass="25012">MNYQHSKEVSSGKTNVYGATQWSRGELGRKVNWGTWCSHLLQPCCGRAVDQHERYCQECPTNIILIPLINTTKHRNQEGRGKVSDLSLRLVPTPKQQIQGLVQEYNRNMVVVLYPTMDRVQQEHSCCVVPHNGQSTTGTWLLYCTPQWTEYNRNMVVVLYPTMDNSPNSRASRIPDSCCHSRRLLPLILLAHTYLLLYPGTDMSGSDTNILLPGAFFLDS</sequence>
<proteinExistence type="predicted"/>
<name>A0A7R9EUF2_9NEOP</name>
<reference evidence="1" key="1">
    <citation type="submission" date="2020-11" db="EMBL/GenBank/DDBJ databases">
        <authorList>
            <person name="Tran Van P."/>
        </authorList>
    </citation>
    <scope>NUCLEOTIDE SEQUENCE</scope>
</reference>
<evidence type="ECO:0000313" key="1">
    <source>
        <dbReference type="EMBL" id="CAD7441086.1"/>
    </source>
</evidence>
<protein>
    <submittedName>
        <fullName evidence="1">Uncharacterized protein</fullName>
    </submittedName>
</protein>
<gene>
    <name evidence="1" type="ORF">TBIB3V08_LOCUS3560</name>
</gene>
<accession>A0A7R9EUF2</accession>